<protein>
    <recommendedName>
        <fullName evidence="6">Cyclin-like domain-containing protein</fullName>
    </recommendedName>
</protein>
<keyword evidence="2 4" id="KW-0195">Cyclin</keyword>
<gene>
    <name evidence="7" type="ORF">L3Y34_015910</name>
</gene>
<dbReference type="GO" id="GO:1904776">
    <property type="term" value="P:regulation of protein localization to cell cortex"/>
    <property type="evidence" value="ECO:0007669"/>
    <property type="project" value="EnsemblMetazoa"/>
</dbReference>
<dbReference type="SMART" id="SM00385">
    <property type="entry name" value="CYCLIN"/>
    <property type="match status" value="1"/>
</dbReference>
<dbReference type="GO" id="GO:0016538">
    <property type="term" value="F:cyclin-dependent protein serine/threonine kinase regulator activity"/>
    <property type="evidence" value="ECO:0007669"/>
    <property type="project" value="EnsemblMetazoa"/>
</dbReference>
<dbReference type="GO" id="GO:0042023">
    <property type="term" value="P:DNA endoreduplication"/>
    <property type="evidence" value="ECO:0007669"/>
    <property type="project" value="EnsemblMetazoa"/>
</dbReference>
<dbReference type="InterPro" id="IPR036915">
    <property type="entry name" value="Cyclin-like_sf"/>
</dbReference>
<feature type="compositionally biased region" description="Basic and acidic residues" evidence="5">
    <location>
        <begin position="82"/>
        <end position="107"/>
    </location>
</feature>
<dbReference type="InterPro" id="IPR006671">
    <property type="entry name" value="Cyclin_N"/>
</dbReference>
<evidence type="ECO:0000256" key="4">
    <source>
        <dbReference type="RuleBase" id="RU000383"/>
    </source>
</evidence>
<dbReference type="CDD" id="cd20520">
    <property type="entry name" value="CYCLIN_CCNE_rpt2"/>
    <property type="match status" value="1"/>
</dbReference>
<dbReference type="InterPro" id="IPR013763">
    <property type="entry name" value="Cyclin-like_dom"/>
</dbReference>
<keyword evidence="1" id="KW-0132">Cell division</keyword>
<evidence type="ECO:0000313" key="7">
    <source>
        <dbReference type="EMBL" id="ULU13032.1"/>
    </source>
</evidence>
<dbReference type="GO" id="GO:0051301">
    <property type="term" value="P:cell division"/>
    <property type="evidence" value="ECO:0007669"/>
    <property type="project" value="UniProtKB-KW"/>
</dbReference>
<dbReference type="GO" id="GO:0010608">
    <property type="term" value="P:post-transcriptional regulation of gene expression"/>
    <property type="evidence" value="ECO:0007669"/>
    <property type="project" value="EnsemblMetazoa"/>
</dbReference>
<dbReference type="GO" id="GO:0009791">
    <property type="term" value="P:post-embryonic development"/>
    <property type="evidence" value="ECO:0007669"/>
    <property type="project" value="EnsemblMetazoa"/>
</dbReference>
<dbReference type="GO" id="GO:0051729">
    <property type="term" value="P:germline cell cycle switching, mitotic to meiotic cell cycle"/>
    <property type="evidence" value="ECO:0007669"/>
    <property type="project" value="EnsemblMetazoa"/>
</dbReference>
<dbReference type="GO" id="GO:0097134">
    <property type="term" value="C:cyclin E1-CDK2 complex"/>
    <property type="evidence" value="ECO:0007669"/>
    <property type="project" value="EnsemblMetazoa"/>
</dbReference>
<feature type="compositionally biased region" description="Basic and acidic residues" evidence="5">
    <location>
        <begin position="135"/>
        <end position="154"/>
    </location>
</feature>
<evidence type="ECO:0000256" key="3">
    <source>
        <dbReference type="ARBA" id="ARBA00023306"/>
    </source>
</evidence>
<feature type="domain" description="Cyclin-like" evidence="6">
    <location>
        <begin position="267"/>
        <end position="353"/>
    </location>
</feature>
<evidence type="ECO:0000256" key="5">
    <source>
        <dbReference type="SAM" id="MobiDB-lite"/>
    </source>
</evidence>
<dbReference type="EMBL" id="CP090891">
    <property type="protein sequence ID" value="ULU13032.1"/>
    <property type="molecule type" value="Genomic_DNA"/>
</dbReference>
<dbReference type="GO" id="GO:0000785">
    <property type="term" value="C:chromatin"/>
    <property type="evidence" value="ECO:0007669"/>
    <property type="project" value="EnsemblMetazoa"/>
</dbReference>
<sequence>MAGRKSSRTTGEPVKKAERKSAILSPHDELRERLLETSLDVKENIPERSSSTRNESVGSQRSDCSESRKRRSTEKGPVAKRPSTEKKGNGSRDDSFSSVFSEDRETESSVGSTSSRTRGQPLPAMPEEEESLDGSSDHNAESEESRETPQSDEHDGFEEDGDVEDDVSSDVNDEEDEYDEYEEDEETEDEFDLPLQNDDFAVTKRLMNDRHMIDAPSLLSYGKCEGIGSPTKVWSLMVKRDDIPRATRQLLRNHPDMTINMRRVLVDWMMECCDVEKLHRETFHLAVDYADRFLESTREEVISENFQLVGTAALFIAAKYEEIYPPKCADLAALTDGAFSCDDICRMESIVAKDLKWSFGPITSVQWLSTYLQLLGTGKKNNDHFEEGNMYIPELLRSEYLRMVRILDYLLSDIDSFNFSYRTIAAAVLFVNYDPRSAVEKATGFIYEQLRNVIDYVTPICRAYDRFTQEHVPKDIIPDYAPAEDAHNIQVHIKHYEVDPYVEKERERRHRRGPNRRL</sequence>
<dbReference type="GO" id="GO:0009792">
    <property type="term" value="P:embryo development ending in birth or egg hatching"/>
    <property type="evidence" value="ECO:0007669"/>
    <property type="project" value="EnsemblMetazoa"/>
</dbReference>
<name>A0AAE9DYG6_CAEBR</name>
<dbReference type="GO" id="GO:0000082">
    <property type="term" value="P:G1/S transition of mitotic cell cycle"/>
    <property type="evidence" value="ECO:0007669"/>
    <property type="project" value="EnsemblMetazoa"/>
</dbReference>
<dbReference type="GO" id="GO:0007281">
    <property type="term" value="P:germ cell development"/>
    <property type="evidence" value="ECO:0007669"/>
    <property type="project" value="EnsemblMetazoa"/>
</dbReference>
<dbReference type="FunFam" id="1.10.472.10:FF:000001">
    <property type="entry name" value="G2/mitotic-specific cyclin"/>
    <property type="match status" value="1"/>
</dbReference>
<feature type="region of interest" description="Disordered" evidence="5">
    <location>
        <begin position="1"/>
        <end position="193"/>
    </location>
</feature>
<reference evidence="7 8" key="1">
    <citation type="submission" date="2022-05" db="EMBL/GenBank/DDBJ databases">
        <title>Chromosome-level reference genomes for two strains of Caenorhabditis briggsae: an improved platform for comparative genomics.</title>
        <authorList>
            <person name="Stevens L."/>
            <person name="Andersen E.C."/>
        </authorList>
    </citation>
    <scope>NUCLEOTIDE SEQUENCE [LARGE SCALE GENOMIC DNA]</scope>
    <source>
        <strain evidence="7">QX1410_ONT</strain>
        <tissue evidence="7">Whole-organism</tissue>
    </source>
</reference>
<comment type="similarity">
    <text evidence="4">Belongs to the cyclin family.</text>
</comment>
<dbReference type="GO" id="GO:0007088">
    <property type="term" value="P:regulation of mitotic nuclear division"/>
    <property type="evidence" value="ECO:0007669"/>
    <property type="project" value="EnsemblMetazoa"/>
</dbReference>
<dbReference type="GO" id="GO:0008406">
    <property type="term" value="P:gonad development"/>
    <property type="evidence" value="ECO:0007669"/>
    <property type="project" value="EnsemblMetazoa"/>
</dbReference>
<dbReference type="AlphaFoldDB" id="A0AAE9DYG6"/>
<dbReference type="GO" id="GO:1904781">
    <property type="term" value="P:positive regulation of protein localization to centrosome"/>
    <property type="evidence" value="ECO:0007669"/>
    <property type="project" value="EnsemblMetazoa"/>
</dbReference>
<evidence type="ECO:0000256" key="1">
    <source>
        <dbReference type="ARBA" id="ARBA00022618"/>
    </source>
</evidence>
<dbReference type="GO" id="GO:0005634">
    <property type="term" value="C:nucleus"/>
    <property type="evidence" value="ECO:0007669"/>
    <property type="project" value="EnsemblMetazoa"/>
</dbReference>
<organism evidence="7 8">
    <name type="scientific">Caenorhabditis briggsae</name>
    <dbReference type="NCBI Taxonomy" id="6238"/>
    <lineage>
        <taxon>Eukaryota</taxon>
        <taxon>Metazoa</taxon>
        <taxon>Ecdysozoa</taxon>
        <taxon>Nematoda</taxon>
        <taxon>Chromadorea</taxon>
        <taxon>Rhabditida</taxon>
        <taxon>Rhabditina</taxon>
        <taxon>Rhabditomorpha</taxon>
        <taxon>Rhabditoidea</taxon>
        <taxon>Rhabditidae</taxon>
        <taxon>Peloderinae</taxon>
        <taxon>Caenorhabditis</taxon>
    </lineage>
</organism>
<dbReference type="SUPFAM" id="SSF47954">
    <property type="entry name" value="Cyclin-like"/>
    <property type="match status" value="2"/>
</dbReference>
<dbReference type="SMR" id="A0AAE9DYG6"/>
<dbReference type="OMA" id="VLVDWMM"/>
<dbReference type="InterPro" id="IPR039361">
    <property type="entry name" value="Cyclin"/>
</dbReference>
<dbReference type="Pfam" id="PF00134">
    <property type="entry name" value="Cyclin_N"/>
    <property type="match status" value="1"/>
</dbReference>
<dbReference type="GO" id="GO:0040026">
    <property type="term" value="P:positive regulation of vulval development"/>
    <property type="evidence" value="ECO:0007669"/>
    <property type="project" value="EnsemblMetazoa"/>
</dbReference>
<feature type="compositionally biased region" description="Acidic residues" evidence="5">
    <location>
        <begin position="155"/>
        <end position="192"/>
    </location>
</feature>
<accession>A0AAE9DYG6</accession>
<dbReference type="Gene3D" id="1.10.472.10">
    <property type="entry name" value="Cyclin-like"/>
    <property type="match status" value="2"/>
</dbReference>
<dbReference type="GO" id="GO:0008284">
    <property type="term" value="P:positive regulation of cell population proliferation"/>
    <property type="evidence" value="ECO:0007669"/>
    <property type="project" value="EnsemblMetazoa"/>
</dbReference>
<feature type="compositionally biased region" description="Basic and acidic residues" evidence="5">
    <location>
        <begin position="13"/>
        <end position="46"/>
    </location>
</feature>
<proteinExistence type="inferred from homology"/>
<keyword evidence="3" id="KW-0131">Cell cycle</keyword>
<feature type="compositionally biased region" description="Polar residues" evidence="5">
    <location>
        <begin position="47"/>
        <end position="62"/>
    </location>
</feature>
<evidence type="ECO:0000259" key="6">
    <source>
        <dbReference type="SMART" id="SM00385"/>
    </source>
</evidence>
<dbReference type="Proteomes" id="UP000827892">
    <property type="component" value="Chromosome I"/>
</dbReference>
<evidence type="ECO:0000313" key="8">
    <source>
        <dbReference type="Proteomes" id="UP000827892"/>
    </source>
</evidence>
<dbReference type="PANTHER" id="PTHR10177">
    <property type="entry name" value="CYCLINS"/>
    <property type="match status" value="1"/>
</dbReference>
<feature type="compositionally biased region" description="Low complexity" evidence="5">
    <location>
        <begin position="108"/>
        <end position="119"/>
    </location>
</feature>
<dbReference type="GO" id="GO:1900087">
    <property type="term" value="P:positive regulation of G1/S transition of mitotic cell cycle"/>
    <property type="evidence" value="ECO:0007669"/>
    <property type="project" value="EnsemblMetazoa"/>
</dbReference>
<evidence type="ECO:0000256" key="2">
    <source>
        <dbReference type="ARBA" id="ARBA00023127"/>
    </source>
</evidence>